<feature type="transmembrane region" description="Helical" evidence="10">
    <location>
        <begin position="53"/>
        <end position="72"/>
    </location>
</feature>
<evidence type="ECO:0000256" key="10">
    <source>
        <dbReference type="SAM" id="Phobius"/>
    </source>
</evidence>
<dbReference type="CDD" id="cd04591">
    <property type="entry name" value="CBS_pair_voltage-gated_CLC_euk_bac"/>
    <property type="match status" value="1"/>
</dbReference>
<evidence type="ECO:0000256" key="3">
    <source>
        <dbReference type="ARBA" id="ARBA00022692"/>
    </source>
</evidence>
<name>A0A1V9X6C6_9ACAR</name>
<dbReference type="Gene3D" id="1.10.3080.10">
    <property type="entry name" value="Clc chloride channel"/>
    <property type="match status" value="1"/>
</dbReference>
<dbReference type="PANTHER" id="PTHR11689:SF136">
    <property type="entry name" value="H(+)_CL(-) EXCHANGE TRANSPORTER 7"/>
    <property type="match status" value="1"/>
</dbReference>
<dbReference type="InterPro" id="IPR014743">
    <property type="entry name" value="Cl-channel_core"/>
</dbReference>
<evidence type="ECO:0000313" key="12">
    <source>
        <dbReference type="EMBL" id="OQR68958.1"/>
    </source>
</evidence>
<dbReference type="InterPro" id="IPR001807">
    <property type="entry name" value="ClC"/>
</dbReference>
<keyword evidence="9" id="KW-0868">Chloride</keyword>
<dbReference type="PRINTS" id="PR00762">
    <property type="entry name" value="CLCHANNEL"/>
</dbReference>
<proteinExistence type="predicted"/>
<evidence type="ECO:0000256" key="1">
    <source>
        <dbReference type="ARBA" id="ARBA00004141"/>
    </source>
</evidence>
<keyword evidence="4" id="KW-0677">Repeat</keyword>
<gene>
    <name evidence="12" type="ORF">BIW11_12559</name>
</gene>
<evidence type="ECO:0000256" key="5">
    <source>
        <dbReference type="ARBA" id="ARBA00022989"/>
    </source>
</evidence>
<dbReference type="OrthoDB" id="428525at2759"/>
<comment type="caution">
    <text evidence="12">The sequence shown here is derived from an EMBL/GenBank/DDBJ whole genome shotgun (WGS) entry which is preliminary data.</text>
</comment>
<keyword evidence="7" id="KW-0129">CBS domain</keyword>
<feature type="transmembrane region" description="Helical" evidence="10">
    <location>
        <begin position="296"/>
        <end position="315"/>
    </location>
</feature>
<evidence type="ECO:0000313" key="13">
    <source>
        <dbReference type="Proteomes" id="UP000192247"/>
    </source>
</evidence>
<feature type="transmembrane region" description="Helical" evidence="10">
    <location>
        <begin position="335"/>
        <end position="356"/>
    </location>
</feature>
<organism evidence="12 13">
    <name type="scientific">Tropilaelaps mercedesae</name>
    <dbReference type="NCBI Taxonomy" id="418985"/>
    <lineage>
        <taxon>Eukaryota</taxon>
        <taxon>Metazoa</taxon>
        <taxon>Ecdysozoa</taxon>
        <taxon>Arthropoda</taxon>
        <taxon>Chelicerata</taxon>
        <taxon>Arachnida</taxon>
        <taxon>Acari</taxon>
        <taxon>Parasitiformes</taxon>
        <taxon>Mesostigmata</taxon>
        <taxon>Gamasina</taxon>
        <taxon>Dermanyssoidea</taxon>
        <taxon>Laelapidae</taxon>
        <taxon>Tropilaelaps</taxon>
    </lineage>
</organism>
<dbReference type="GO" id="GO:0015108">
    <property type="term" value="F:chloride transmembrane transporter activity"/>
    <property type="evidence" value="ECO:0007669"/>
    <property type="project" value="InterPro"/>
</dbReference>
<keyword evidence="2" id="KW-0813">Transport</keyword>
<feature type="transmembrane region" description="Helical" evidence="10">
    <location>
        <begin position="245"/>
        <end position="267"/>
    </location>
</feature>
<dbReference type="InterPro" id="IPR000644">
    <property type="entry name" value="CBS_dom"/>
</dbReference>
<feature type="transmembrane region" description="Helical" evidence="10">
    <location>
        <begin position="501"/>
        <end position="519"/>
    </location>
</feature>
<dbReference type="STRING" id="418985.A0A1V9X6C6"/>
<sequence length="731" mass="81108">MTSSEEGPRASFYQEDDDQEIISEPHDQSLDYDPCESQLFMEEYHRTNKSNDFVCILPFVLTYAATFCFNQIRQPYLIHYILPNGGRCVHEDCLIRPYVAWVLFNAVPVFIGSFLVTYIAPVAAGSGIPVIKCYLNGVKIPEVVRVKTFFVKAVGVILSVVGGLAVGKEGPMIHCGAVIAAGISQGKSSTFKKDMKCFHEFRQDHEKRDFVSAGAAAGVAAAFGAPVGGVLFALEEGASFWNQALTWRIFFCSTVSAFVLSFCLSLYRGEPGVLSSTGLLNFGSFGSAVHWEIVEIPLYMLMGAIGGVFGALYNYLNYRFSVFRAQFIHRKSMKVAESVIVSVMSATIAFLLIQLIDDCSAQQDEKHTDNALQFRCKEGRYSVIGQLWFQTPEMSVQSLFHMSEGTWSASTLFIFFVIYFILNCWTYGLNVSSGVFIPTLLMGAVFGRLFSIGAKSIADHFGYSWDVQAGKFALIGAAATLGGVVRMTLSLSVIMIEATRNITFCLPIVITLIVAKWVGDYLFEGLYDFHFQLARVPFLNWEAPKEGHTIYASEIMAYPVVTLPTVVNVGDLMDILSKTTHNGFPVTDMFSADGQCRDGVQNAPPGLDGAATVGPDGSSRQKHFGRFRGLILRDQLIVLLQNKIFNELCDVSWNRVGTRDFHEPYPRYSSVNNSSLYRIHKLFRALGLRHLTVVNDQNEVVGMITRKNLAVFRSHSRFGRNTLVQLLVSQG</sequence>
<dbReference type="SUPFAM" id="SSF81340">
    <property type="entry name" value="Clc chloride channel"/>
    <property type="match status" value="1"/>
</dbReference>
<evidence type="ECO:0000256" key="6">
    <source>
        <dbReference type="ARBA" id="ARBA00023065"/>
    </source>
</evidence>
<evidence type="ECO:0000256" key="2">
    <source>
        <dbReference type="ARBA" id="ARBA00022448"/>
    </source>
</evidence>
<dbReference type="InterPro" id="IPR051280">
    <property type="entry name" value="Cl-channel/antiporter"/>
</dbReference>
<feature type="domain" description="CBS" evidence="11">
    <location>
        <begin position="559"/>
        <end position="641"/>
    </location>
</feature>
<dbReference type="SUPFAM" id="SSF54631">
    <property type="entry name" value="CBS-domain pair"/>
    <property type="match status" value="1"/>
</dbReference>
<dbReference type="Pfam" id="PF00654">
    <property type="entry name" value="Voltage_CLC"/>
    <property type="match status" value="1"/>
</dbReference>
<keyword evidence="13" id="KW-1185">Reference proteome</keyword>
<dbReference type="Proteomes" id="UP000192247">
    <property type="component" value="Unassembled WGS sequence"/>
</dbReference>
<dbReference type="PANTHER" id="PTHR11689">
    <property type="entry name" value="CHLORIDE CHANNEL PROTEIN CLC FAMILY MEMBER"/>
    <property type="match status" value="1"/>
</dbReference>
<keyword evidence="5 10" id="KW-1133">Transmembrane helix</keyword>
<evidence type="ECO:0000256" key="9">
    <source>
        <dbReference type="ARBA" id="ARBA00023214"/>
    </source>
</evidence>
<dbReference type="EMBL" id="MNPL01022803">
    <property type="protein sequence ID" value="OQR68958.1"/>
    <property type="molecule type" value="Genomic_DNA"/>
</dbReference>
<keyword evidence="6" id="KW-0406">Ion transport</keyword>
<feature type="transmembrane region" description="Helical" evidence="10">
    <location>
        <begin position="434"/>
        <end position="452"/>
    </location>
</feature>
<keyword evidence="3 10" id="KW-0812">Transmembrane</keyword>
<dbReference type="FunCoup" id="A0A1V9X6C6">
    <property type="interactions" value="829"/>
</dbReference>
<dbReference type="GO" id="GO:0005765">
    <property type="term" value="C:lysosomal membrane"/>
    <property type="evidence" value="ECO:0007669"/>
    <property type="project" value="TreeGrafter"/>
</dbReference>
<dbReference type="Pfam" id="PF00571">
    <property type="entry name" value="CBS"/>
    <property type="match status" value="1"/>
</dbReference>
<keyword evidence="8 10" id="KW-0472">Membrane</keyword>
<feature type="transmembrane region" description="Helical" evidence="10">
    <location>
        <begin position="149"/>
        <end position="167"/>
    </location>
</feature>
<evidence type="ECO:0000256" key="4">
    <source>
        <dbReference type="ARBA" id="ARBA00022737"/>
    </source>
</evidence>
<feature type="domain" description="CBS" evidence="11">
    <location>
        <begin position="666"/>
        <end position="714"/>
    </location>
</feature>
<dbReference type="AlphaFoldDB" id="A0A1V9X6C6"/>
<evidence type="ECO:0000256" key="7">
    <source>
        <dbReference type="ARBA" id="ARBA00023122"/>
    </source>
</evidence>
<feature type="transmembrane region" description="Helical" evidence="10">
    <location>
        <begin position="210"/>
        <end position="233"/>
    </location>
</feature>
<dbReference type="Gene3D" id="3.10.580.10">
    <property type="entry name" value="CBS-domain"/>
    <property type="match status" value="1"/>
</dbReference>
<dbReference type="InterPro" id="IPR046342">
    <property type="entry name" value="CBS_dom_sf"/>
</dbReference>
<feature type="transmembrane region" description="Helical" evidence="10">
    <location>
        <begin position="472"/>
        <end position="489"/>
    </location>
</feature>
<evidence type="ECO:0000259" key="11">
    <source>
        <dbReference type="SMART" id="SM00116"/>
    </source>
</evidence>
<feature type="transmembrane region" description="Helical" evidence="10">
    <location>
        <begin position="106"/>
        <end position="128"/>
    </location>
</feature>
<feature type="transmembrane region" description="Helical" evidence="10">
    <location>
        <begin position="405"/>
        <end position="422"/>
    </location>
</feature>
<dbReference type="InParanoid" id="A0A1V9X6C6"/>
<protein>
    <submittedName>
        <fullName evidence="12">H(+)/Cl(-) exchange transporter 7-like</fullName>
    </submittedName>
</protein>
<accession>A0A1V9X6C6</accession>
<reference evidence="12 13" key="1">
    <citation type="journal article" date="2017" name="Gigascience">
        <title>Draft genome of the honey bee ectoparasitic mite, Tropilaelaps mercedesae, is shaped by the parasitic life history.</title>
        <authorList>
            <person name="Dong X."/>
            <person name="Armstrong S.D."/>
            <person name="Xia D."/>
            <person name="Makepeace B.L."/>
            <person name="Darby A.C."/>
            <person name="Kadowaki T."/>
        </authorList>
    </citation>
    <scope>NUCLEOTIDE SEQUENCE [LARGE SCALE GENOMIC DNA]</scope>
    <source>
        <strain evidence="12">Wuxi-XJTLU</strain>
    </source>
</reference>
<dbReference type="SMART" id="SM00116">
    <property type="entry name" value="CBS"/>
    <property type="match status" value="2"/>
</dbReference>
<evidence type="ECO:0000256" key="8">
    <source>
        <dbReference type="ARBA" id="ARBA00023136"/>
    </source>
</evidence>
<comment type="subcellular location">
    <subcellularLocation>
        <location evidence="1">Membrane</location>
        <topology evidence="1">Multi-pass membrane protein</topology>
    </subcellularLocation>
</comment>